<dbReference type="Gene3D" id="1.10.287.1490">
    <property type="match status" value="2"/>
</dbReference>
<dbReference type="SUPFAM" id="SSF52540">
    <property type="entry name" value="P-loop containing nucleoside triphosphate hydrolases"/>
    <property type="match status" value="1"/>
</dbReference>
<dbReference type="Gene3D" id="3.40.50.300">
    <property type="entry name" value="P-loop containing nucleotide triphosphate hydrolases"/>
    <property type="match status" value="1"/>
</dbReference>
<evidence type="ECO:0000259" key="5">
    <source>
        <dbReference type="Pfam" id="PF13476"/>
    </source>
</evidence>
<feature type="domain" description="Rad50/SbcC-type AAA" evidence="5">
    <location>
        <begin position="9"/>
        <end position="259"/>
    </location>
</feature>
<name>A0A6G1X7Q6_9BACI</name>
<comment type="similarity">
    <text evidence="1">Belongs to the SMC family. SbcC subfamily.</text>
</comment>
<proteinExistence type="inferred from homology"/>
<dbReference type="InterPro" id="IPR027417">
    <property type="entry name" value="P-loop_NTPase"/>
</dbReference>
<feature type="coiled-coil region" evidence="4">
    <location>
        <begin position="197"/>
        <end position="535"/>
    </location>
</feature>
<dbReference type="RefSeq" id="WP_153728874.1">
    <property type="nucleotide sequence ID" value="NZ_WJNH01000007.1"/>
</dbReference>
<gene>
    <name evidence="6" type="ORF">GH754_11720</name>
</gene>
<dbReference type="PANTHER" id="PTHR32114:SF2">
    <property type="entry name" value="ABC TRANSPORTER ABCH.3"/>
    <property type="match status" value="1"/>
</dbReference>
<reference evidence="6 7" key="1">
    <citation type="submission" date="2019-11" db="EMBL/GenBank/DDBJ databases">
        <authorList>
            <person name="Li J."/>
        </authorList>
    </citation>
    <scope>NUCLEOTIDE SEQUENCE [LARGE SCALE GENOMIC DNA]</scope>
    <source>
        <strain evidence="6 7">J4</strain>
    </source>
</reference>
<comment type="caution">
    <text evidence="6">The sequence shown here is derived from an EMBL/GenBank/DDBJ whole genome shotgun (WGS) entry which is preliminary data.</text>
</comment>
<comment type="subunit">
    <text evidence="2">Heterodimer of SbcC and SbcD.</text>
</comment>
<evidence type="ECO:0000256" key="2">
    <source>
        <dbReference type="ARBA" id="ARBA00011322"/>
    </source>
</evidence>
<dbReference type="OrthoDB" id="1698838at2"/>
<dbReference type="Proteomes" id="UP000480185">
    <property type="component" value="Unassembled WGS sequence"/>
</dbReference>
<evidence type="ECO:0000256" key="1">
    <source>
        <dbReference type="ARBA" id="ARBA00006930"/>
    </source>
</evidence>
<keyword evidence="4" id="KW-0175">Coiled coil</keyword>
<organism evidence="6 7">
    <name type="scientific">Salinibacillus xinjiangensis</name>
    <dbReference type="NCBI Taxonomy" id="1229268"/>
    <lineage>
        <taxon>Bacteria</taxon>
        <taxon>Bacillati</taxon>
        <taxon>Bacillota</taxon>
        <taxon>Bacilli</taxon>
        <taxon>Bacillales</taxon>
        <taxon>Bacillaceae</taxon>
        <taxon>Salinibacillus</taxon>
    </lineage>
</organism>
<sequence length="655" mass="74779">MVNQLKLLELHLSNFKGIKQFDLNAAGKDIKVFGDNATGKTTIFDAFVWLLFDKDSQNQKDFGIKTLQGGKVVHNLEHEVEATFLVNGKELTLKKVFKEKWTKKRGSITSEFSGHTTDYFIDGVPSKKKEYTEKIASIVDEDIFKLLTSPSYFNEQLHWKKRRDLLLEIAGDVTDDDVIESNKDLKELTDILSGRSIEDHRKVIAAKKKEINQELERIPIRIDEINRNLPNLNGIDQAAINQQLESINQQIESKQSQINDIKNGSQVNNLRAQISDLDLKIANVKNEHANQGQQEVFKLKTRLQEEQSNVNILKSKVSNHEQRKDMNETNIKAFEKQMQKLRDQYKEQNAQEFDHQSNCSCPTCGQDLPEEQLENAKANFNRNKSSLLEKINKQGVELKEKVESIKQDNVGIDSEVQKLTEQIEKKQSAISGLENQIADAESNVKPITDNATYQQLMKDRQAIEQQISEIRQSVQTSVQEVQTEITSLKEKQNALQIDLSKIEQSAQSHKRIAELEKQEEQLAKEYEELEKELYLTEEFIRTKVDLLEEKINSKFKYARFNLFKQNINGGLEEICDTTFEGVPYDSGLNNAARINVGLDIIDTLSKHYGVQAPIFVDNAESVTKLIDIDSQVISLVVSESDKQLRVENKAEVGVA</sequence>
<keyword evidence="7" id="KW-1185">Reference proteome</keyword>
<dbReference type="EMBL" id="WJNH01000007">
    <property type="protein sequence ID" value="MRG86977.1"/>
    <property type="molecule type" value="Genomic_DNA"/>
</dbReference>
<evidence type="ECO:0000313" key="7">
    <source>
        <dbReference type="Proteomes" id="UP000480185"/>
    </source>
</evidence>
<dbReference type="AlphaFoldDB" id="A0A6G1X7Q6"/>
<dbReference type="Pfam" id="PF13476">
    <property type="entry name" value="AAA_23"/>
    <property type="match status" value="1"/>
</dbReference>
<protein>
    <recommendedName>
        <fullName evidence="3">Nuclease SbcCD subunit C</fullName>
    </recommendedName>
</protein>
<dbReference type="PANTHER" id="PTHR32114">
    <property type="entry name" value="ABC TRANSPORTER ABCH.3"/>
    <property type="match status" value="1"/>
</dbReference>
<evidence type="ECO:0000256" key="3">
    <source>
        <dbReference type="ARBA" id="ARBA00013368"/>
    </source>
</evidence>
<evidence type="ECO:0000313" key="6">
    <source>
        <dbReference type="EMBL" id="MRG86977.1"/>
    </source>
</evidence>
<dbReference type="InterPro" id="IPR038729">
    <property type="entry name" value="Rad50/SbcC_AAA"/>
</dbReference>
<accession>A0A6G1X7Q6</accession>
<evidence type="ECO:0000256" key="4">
    <source>
        <dbReference type="SAM" id="Coils"/>
    </source>
</evidence>